<dbReference type="AlphaFoldDB" id="X1HEJ6"/>
<evidence type="ECO:0000313" key="1">
    <source>
        <dbReference type="EMBL" id="GAH43723.1"/>
    </source>
</evidence>
<protein>
    <submittedName>
        <fullName evidence="1">Uncharacterized protein</fullName>
    </submittedName>
</protein>
<reference evidence="1" key="1">
    <citation type="journal article" date="2014" name="Front. Microbiol.">
        <title>High frequency of phylogenetically diverse reductive dehalogenase-homologous genes in deep subseafloor sedimentary metagenomes.</title>
        <authorList>
            <person name="Kawai M."/>
            <person name="Futagami T."/>
            <person name="Toyoda A."/>
            <person name="Takaki Y."/>
            <person name="Nishi S."/>
            <person name="Hori S."/>
            <person name="Arai W."/>
            <person name="Tsubouchi T."/>
            <person name="Morono Y."/>
            <person name="Uchiyama I."/>
            <person name="Ito T."/>
            <person name="Fujiyama A."/>
            <person name="Inagaki F."/>
            <person name="Takami H."/>
        </authorList>
    </citation>
    <scope>NUCLEOTIDE SEQUENCE</scope>
    <source>
        <strain evidence="1">Expedition CK06-06</strain>
    </source>
</reference>
<feature type="non-terminal residue" evidence="1">
    <location>
        <position position="1"/>
    </location>
</feature>
<gene>
    <name evidence="1" type="ORF">S03H2_19124</name>
</gene>
<dbReference type="InterPro" id="IPR009959">
    <property type="entry name" value="Cyclase_SnoaL-like"/>
</dbReference>
<dbReference type="InterPro" id="IPR032710">
    <property type="entry name" value="NTF2-like_dom_sf"/>
</dbReference>
<organism evidence="1">
    <name type="scientific">marine sediment metagenome</name>
    <dbReference type="NCBI Taxonomy" id="412755"/>
    <lineage>
        <taxon>unclassified sequences</taxon>
        <taxon>metagenomes</taxon>
        <taxon>ecological metagenomes</taxon>
    </lineage>
</organism>
<proteinExistence type="predicted"/>
<accession>X1HEJ6</accession>
<dbReference type="GO" id="GO:0030638">
    <property type="term" value="P:polyketide metabolic process"/>
    <property type="evidence" value="ECO:0007669"/>
    <property type="project" value="InterPro"/>
</dbReference>
<dbReference type="EMBL" id="BARU01009970">
    <property type="protein sequence ID" value="GAH43723.1"/>
    <property type="molecule type" value="Genomic_DNA"/>
</dbReference>
<dbReference type="Pfam" id="PF07366">
    <property type="entry name" value="SnoaL"/>
    <property type="match status" value="1"/>
</dbReference>
<dbReference type="SUPFAM" id="SSF54427">
    <property type="entry name" value="NTF2-like"/>
    <property type="match status" value="1"/>
</dbReference>
<sequence length="79" mass="9192">AFIGYVTYMRNRFPELRLEIRRAVSDGDIVVTHSHFRRTADDLGLAVADFWRIANGKIVEHWDVIQEVPTEAQNDNTMF</sequence>
<dbReference type="Gene3D" id="3.10.450.50">
    <property type="match status" value="1"/>
</dbReference>
<name>X1HEJ6_9ZZZZ</name>
<comment type="caution">
    <text evidence="1">The sequence shown here is derived from an EMBL/GenBank/DDBJ whole genome shotgun (WGS) entry which is preliminary data.</text>
</comment>